<evidence type="ECO:0000313" key="6">
    <source>
        <dbReference type="Proteomes" id="UP000288279"/>
    </source>
</evidence>
<dbReference type="Gene3D" id="2.160.10.10">
    <property type="entry name" value="Hexapeptide repeat proteins"/>
    <property type="match status" value="1"/>
</dbReference>
<keyword evidence="6" id="KW-1185">Reference proteome</keyword>
<name>A0A432ZK99_9GAMM</name>
<dbReference type="EMBL" id="PIQG01000002">
    <property type="protein sequence ID" value="RUO78398.1"/>
    <property type="molecule type" value="Genomic_DNA"/>
</dbReference>
<dbReference type="OrthoDB" id="9815592at2"/>
<evidence type="ECO:0000256" key="2">
    <source>
        <dbReference type="ARBA" id="ARBA00022679"/>
    </source>
</evidence>
<dbReference type="SUPFAM" id="SSF51161">
    <property type="entry name" value="Trimeric LpxA-like enzymes"/>
    <property type="match status" value="1"/>
</dbReference>
<dbReference type="RefSeq" id="WP_126826615.1">
    <property type="nucleotide sequence ID" value="NZ_PIQG01000002.1"/>
</dbReference>
<dbReference type="InterPro" id="IPR011004">
    <property type="entry name" value="Trimer_LpxA-like_sf"/>
</dbReference>
<comment type="similarity">
    <text evidence="1">Belongs to the transferase hexapeptide repeat family.</text>
</comment>
<evidence type="ECO:0000313" key="5">
    <source>
        <dbReference type="EMBL" id="RUO78398.1"/>
    </source>
</evidence>
<dbReference type="AlphaFoldDB" id="A0A432ZK99"/>
<protein>
    <submittedName>
        <fullName evidence="5">Galactoside O-acetyltransferase</fullName>
    </submittedName>
</protein>
<dbReference type="InterPro" id="IPR018357">
    <property type="entry name" value="Hexapep_transf_CS"/>
</dbReference>
<organism evidence="5 6">
    <name type="scientific">Pseudidiomarina taiwanensis</name>
    <dbReference type="NCBI Taxonomy" id="337250"/>
    <lineage>
        <taxon>Bacteria</taxon>
        <taxon>Pseudomonadati</taxon>
        <taxon>Pseudomonadota</taxon>
        <taxon>Gammaproteobacteria</taxon>
        <taxon>Alteromonadales</taxon>
        <taxon>Idiomarinaceae</taxon>
        <taxon>Pseudidiomarina</taxon>
    </lineage>
</organism>
<evidence type="ECO:0000256" key="4">
    <source>
        <dbReference type="ARBA" id="ARBA00023315"/>
    </source>
</evidence>
<dbReference type="PANTHER" id="PTHR23416:SF23">
    <property type="entry name" value="ACETYLTRANSFERASE C18B11.09C-RELATED"/>
    <property type="match status" value="1"/>
</dbReference>
<dbReference type="CDD" id="cd04647">
    <property type="entry name" value="LbH_MAT_like"/>
    <property type="match status" value="1"/>
</dbReference>
<proteinExistence type="inferred from homology"/>
<keyword evidence="4" id="KW-0012">Acyltransferase</keyword>
<evidence type="ECO:0000256" key="3">
    <source>
        <dbReference type="ARBA" id="ARBA00022737"/>
    </source>
</evidence>
<dbReference type="PROSITE" id="PS00101">
    <property type="entry name" value="HEXAPEP_TRANSFERASES"/>
    <property type="match status" value="1"/>
</dbReference>
<keyword evidence="3" id="KW-0677">Repeat</keyword>
<keyword evidence="2 5" id="KW-0808">Transferase</keyword>
<comment type="caution">
    <text evidence="5">The sequence shown here is derived from an EMBL/GenBank/DDBJ whole genome shotgun (WGS) entry which is preliminary data.</text>
</comment>
<dbReference type="InterPro" id="IPR001451">
    <property type="entry name" value="Hexapep"/>
</dbReference>
<dbReference type="GO" id="GO:0008374">
    <property type="term" value="F:O-acyltransferase activity"/>
    <property type="evidence" value="ECO:0007669"/>
    <property type="project" value="TreeGrafter"/>
</dbReference>
<accession>A0A432ZK99</accession>
<dbReference type="GO" id="GO:0005829">
    <property type="term" value="C:cytosol"/>
    <property type="evidence" value="ECO:0007669"/>
    <property type="project" value="TreeGrafter"/>
</dbReference>
<dbReference type="Pfam" id="PF00132">
    <property type="entry name" value="Hexapep"/>
    <property type="match status" value="1"/>
</dbReference>
<reference evidence="5 6" key="1">
    <citation type="journal article" date="2011" name="Front. Microbiol.">
        <title>Genomic signatures of strain selection and enhancement in Bacillus atrophaeus var. globigii, a historical biowarfare simulant.</title>
        <authorList>
            <person name="Gibbons H.S."/>
            <person name="Broomall S.M."/>
            <person name="McNew L.A."/>
            <person name="Daligault H."/>
            <person name="Chapman C."/>
            <person name="Bruce D."/>
            <person name="Karavis M."/>
            <person name="Krepps M."/>
            <person name="McGregor P.A."/>
            <person name="Hong C."/>
            <person name="Park K.H."/>
            <person name="Akmal A."/>
            <person name="Feldman A."/>
            <person name="Lin J.S."/>
            <person name="Chang W.E."/>
            <person name="Higgs B.W."/>
            <person name="Demirev P."/>
            <person name="Lindquist J."/>
            <person name="Liem A."/>
            <person name="Fochler E."/>
            <person name="Read T.D."/>
            <person name="Tapia R."/>
            <person name="Johnson S."/>
            <person name="Bishop-Lilly K.A."/>
            <person name="Detter C."/>
            <person name="Han C."/>
            <person name="Sozhamannan S."/>
            <person name="Rosenzweig C.N."/>
            <person name="Skowronski E.W."/>
        </authorList>
    </citation>
    <scope>NUCLEOTIDE SEQUENCE [LARGE SCALE GENOMIC DNA]</scope>
    <source>
        <strain evidence="5 6">PIT1</strain>
    </source>
</reference>
<evidence type="ECO:0000256" key="1">
    <source>
        <dbReference type="ARBA" id="ARBA00007274"/>
    </source>
</evidence>
<dbReference type="PANTHER" id="PTHR23416">
    <property type="entry name" value="SIALIC ACID SYNTHASE-RELATED"/>
    <property type="match status" value="1"/>
</dbReference>
<gene>
    <name evidence="5" type="ORF">CWI83_05045</name>
</gene>
<sequence length="185" mass="20683">MITIYSVVGRILNAFHRLWSFFIKQYKLSKFQKVGANVWIGQGCHFTEDTIFIGDNVSIGRNCCFQSKHGRILIGNDVMFGPRVHIHGGNHQYKVIGIKLRDYRKDKNHDDGVVNIDSDTWIGAGSIILANVSIGKGAIVGAGSVVTKSVPPYAIVAGNPAKVIKFRFNQEEIREHERIIGYTRL</sequence>
<dbReference type="Proteomes" id="UP000288279">
    <property type="component" value="Unassembled WGS sequence"/>
</dbReference>
<dbReference type="InterPro" id="IPR051159">
    <property type="entry name" value="Hexapeptide_acetyltransf"/>
</dbReference>